<dbReference type="InterPro" id="IPR029044">
    <property type="entry name" value="Nucleotide-diphossugar_trans"/>
</dbReference>
<dbReference type="PANTHER" id="PTHR48090:SF7">
    <property type="entry name" value="RFBJ PROTEIN"/>
    <property type="match status" value="1"/>
</dbReference>
<dbReference type="STRING" id="284581.AMD01_17710"/>
<dbReference type="PATRIC" id="fig|284581.3.peg.3054"/>
<evidence type="ECO:0000259" key="1">
    <source>
        <dbReference type="Pfam" id="PF00535"/>
    </source>
</evidence>
<dbReference type="Gene3D" id="3.90.550.10">
    <property type="entry name" value="Spore Coat Polysaccharide Biosynthesis Protein SpsA, Chain A"/>
    <property type="match status" value="1"/>
</dbReference>
<dbReference type="InterPro" id="IPR001173">
    <property type="entry name" value="Glyco_trans_2-like"/>
</dbReference>
<protein>
    <recommendedName>
        <fullName evidence="1">Glycosyltransferase 2-like domain-containing protein</fullName>
    </recommendedName>
</protein>
<dbReference type="Proteomes" id="UP000037558">
    <property type="component" value="Unassembled WGS sequence"/>
</dbReference>
<proteinExistence type="predicted"/>
<reference evidence="3" key="1">
    <citation type="submission" date="2015-08" db="EMBL/GenBank/DDBJ databases">
        <title>Fjat-14210 dsm16467.</title>
        <authorList>
            <person name="Liu B."/>
            <person name="Wang J."/>
            <person name="Zhu Y."/>
            <person name="Liu G."/>
            <person name="Chen Q."/>
            <person name="Chen Z."/>
            <person name="Lan J."/>
            <person name="Che J."/>
            <person name="Ge C."/>
            <person name="Shi H."/>
            <person name="Pan Z."/>
            <person name="Liu X."/>
        </authorList>
    </citation>
    <scope>NUCLEOTIDE SEQUENCE [LARGE SCALE GENOMIC DNA]</scope>
    <source>
        <strain evidence="3">DSM 16467</strain>
    </source>
</reference>
<comment type="caution">
    <text evidence="2">The sequence shown here is derived from an EMBL/GenBank/DDBJ whole genome shotgun (WGS) entry which is preliminary data.</text>
</comment>
<dbReference type="PANTHER" id="PTHR48090">
    <property type="entry name" value="UNDECAPRENYL-PHOSPHATE 4-DEOXY-4-FORMAMIDO-L-ARABINOSE TRANSFERASE-RELATED"/>
    <property type="match status" value="1"/>
</dbReference>
<dbReference type="EMBL" id="LILC01000023">
    <property type="protein sequence ID" value="KOO42968.1"/>
    <property type="molecule type" value="Genomic_DNA"/>
</dbReference>
<dbReference type="RefSeq" id="WP_053402774.1">
    <property type="nucleotide sequence ID" value="NZ_LILC01000023.1"/>
</dbReference>
<feature type="domain" description="Glycosyltransferase 2-like" evidence="1">
    <location>
        <begin position="246"/>
        <end position="354"/>
    </location>
</feature>
<evidence type="ECO:0000313" key="3">
    <source>
        <dbReference type="Proteomes" id="UP000037558"/>
    </source>
</evidence>
<dbReference type="Pfam" id="PF00535">
    <property type="entry name" value="Glycos_transf_2"/>
    <property type="match status" value="1"/>
</dbReference>
<organism evidence="2 3">
    <name type="scientific">Priestia koreensis</name>
    <dbReference type="NCBI Taxonomy" id="284581"/>
    <lineage>
        <taxon>Bacteria</taxon>
        <taxon>Bacillati</taxon>
        <taxon>Bacillota</taxon>
        <taxon>Bacilli</taxon>
        <taxon>Bacillales</taxon>
        <taxon>Bacillaceae</taxon>
        <taxon>Priestia</taxon>
    </lineage>
</organism>
<gene>
    <name evidence="2" type="ORF">AMD01_17710</name>
</gene>
<keyword evidence="3" id="KW-1185">Reference proteome</keyword>
<evidence type="ECO:0000313" key="2">
    <source>
        <dbReference type="EMBL" id="KOO42968.1"/>
    </source>
</evidence>
<dbReference type="OrthoDB" id="2902148at2"/>
<name>A0A0M0KX71_9BACI</name>
<dbReference type="SUPFAM" id="SSF53448">
    <property type="entry name" value="Nucleotide-diphospho-sugar transferases"/>
    <property type="match status" value="1"/>
</dbReference>
<sequence length="481" mass="54408">MKSVAILLVTERSVHPNLLPVIQHLAPVEMWCISHSEQQSPKECHWSPTVEAAIHLINAEVLLFLNGDGSYSLRELSLFLNSICYGQCDITCNRLKSATSLDVWASVYYEWTSLPFLPISPYLDFPVACTRELAQTVADRIIDNPLSVFRQVVALNYRIHHYHHVSYEKPFIPAFYSAFGSMLTYEEKRKLTHLLAFLQERLYKKGKRGGYSDGGRLLQVHEQGAYSVREGIYKKGESYYGDQKLSVIIPVKNEQGTIQQVIREVKKLCPYEIIVVVNGSTDQTYSLAAKEEVTVVKYEHALGHDVGRSIGIKYATGDILLFVDGDFLVLAQDLFPFVKAVESGVDMALNDLKLSSNVSHPVTSIKQIFNLFINHKHLGISSLTAVPHAMNRRILKYCREEDFMVPPLAQAIAAKNGFHIEAVHSVDINPLNRIRPGENQVADGLARTGELIIGDYIEAFHHLLTEGWDQSSTHFYRKRYF</sequence>
<dbReference type="InterPro" id="IPR050256">
    <property type="entry name" value="Glycosyltransferase_2"/>
</dbReference>
<accession>A0A0M0KX71</accession>
<dbReference type="AlphaFoldDB" id="A0A0M0KX71"/>